<accession>L0EJM8</accession>
<dbReference type="HOGENOM" id="CLU_3012815_0_0_9"/>
<dbReference type="Proteomes" id="UP000010795">
    <property type="component" value="Plasmid pTHECO01"/>
</dbReference>
<dbReference type="EMBL" id="CP003256">
    <property type="protein sequence ID" value="AGA59981.1"/>
    <property type="molecule type" value="Genomic_DNA"/>
</dbReference>
<reference evidence="2" key="1">
    <citation type="submission" date="2012-01" db="EMBL/GenBank/DDBJ databases">
        <title>Complete sequence of plasmid of Thermobacillus composti KWC4.</title>
        <authorList>
            <person name="Lucas S."/>
            <person name="Han J."/>
            <person name="Lapidus A."/>
            <person name="Cheng J.-F."/>
            <person name="Goodwin L."/>
            <person name="Pitluck S."/>
            <person name="Peters L."/>
            <person name="Ovchinnikova G."/>
            <person name="Teshima H."/>
            <person name="Detter J.C."/>
            <person name="Han C."/>
            <person name="Tapia R."/>
            <person name="Land M."/>
            <person name="Hauser L."/>
            <person name="Kyrpides N."/>
            <person name="Ivanova N."/>
            <person name="Pagani I."/>
            <person name="Anderson I."/>
            <person name="Woyke T."/>
        </authorList>
    </citation>
    <scope>NUCLEOTIDE SEQUENCE [LARGE SCALE GENOMIC DNA]</scope>
    <source>
        <strain evidence="2">DSM 18247 / JCM 13945 / KWC4</strain>
        <plasmid evidence="2">Plasmid pTHECO01</plasmid>
    </source>
</reference>
<gene>
    <name evidence="1" type="ordered locus">Theco_3977</name>
</gene>
<dbReference type="AlphaFoldDB" id="L0EJM8"/>
<dbReference type="RefSeq" id="WP_015256695.1">
    <property type="nucleotide sequence ID" value="NC_019898.1"/>
</dbReference>
<name>L0EJM8_THECK</name>
<dbReference type="KEGG" id="tco:Theco_3977"/>
<geneLocation type="plasmid" evidence="1 2">
    <name>pTHECO01</name>
</geneLocation>
<sequence length="56" mass="6383">MEDKNIRPIEYVYAGIRVNDKGKRVFYWAEAGNPSTIHVFTKQIVPASVGGVYLFH</sequence>
<protein>
    <submittedName>
        <fullName evidence="1">Uncharacterized protein</fullName>
    </submittedName>
</protein>
<evidence type="ECO:0000313" key="1">
    <source>
        <dbReference type="EMBL" id="AGA59981.1"/>
    </source>
</evidence>
<keyword evidence="1" id="KW-0614">Plasmid</keyword>
<proteinExistence type="predicted"/>
<dbReference type="OrthoDB" id="2611309at2"/>
<evidence type="ECO:0000313" key="2">
    <source>
        <dbReference type="Proteomes" id="UP000010795"/>
    </source>
</evidence>
<keyword evidence="2" id="KW-1185">Reference proteome</keyword>
<organism evidence="1 2">
    <name type="scientific">Thermobacillus composti (strain DSM 18247 / JCM 13945 / KWC4)</name>
    <dbReference type="NCBI Taxonomy" id="717605"/>
    <lineage>
        <taxon>Bacteria</taxon>
        <taxon>Bacillati</taxon>
        <taxon>Bacillota</taxon>
        <taxon>Bacilli</taxon>
        <taxon>Bacillales</taxon>
        <taxon>Paenibacillaceae</taxon>
        <taxon>Thermobacillus</taxon>
    </lineage>
</organism>